<dbReference type="Pfam" id="PF13181">
    <property type="entry name" value="TPR_8"/>
    <property type="match status" value="2"/>
</dbReference>
<feature type="repeat" description="TPR" evidence="3">
    <location>
        <begin position="311"/>
        <end position="344"/>
    </location>
</feature>
<dbReference type="RefSeq" id="WP_183960224.1">
    <property type="nucleotide sequence ID" value="NZ_JACHHP010000002.1"/>
</dbReference>
<dbReference type="SMART" id="SM00028">
    <property type="entry name" value="TPR"/>
    <property type="match status" value="4"/>
</dbReference>
<dbReference type="Proteomes" id="UP000521199">
    <property type="component" value="Unassembled WGS sequence"/>
</dbReference>
<dbReference type="Gene3D" id="1.25.40.10">
    <property type="entry name" value="Tetratricopeptide repeat domain"/>
    <property type="match status" value="3"/>
</dbReference>
<dbReference type="AlphaFoldDB" id="A0A7W8D4A6"/>
<organism evidence="6 7">
    <name type="scientific">Chiayiivirga flava</name>
    <dbReference type="NCBI Taxonomy" id="659595"/>
    <lineage>
        <taxon>Bacteria</taxon>
        <taxon>Pseudomonadati</taxon>
        <taxon>Pseudomonadota</taxon>
        <taxon>Gammaproteobacteria</taxon>
        <taxon>Lysobacterales</taxon>
        <taxon>Lysobacteraceae</taxon>
        <taxon>Chiayiivirga</taxon>
    </lineage>
</organism>
<evidence type="ECO:0000313" key="6">
    <source>
        <dbReference type="EMBL" id="MBB5207686.1"/>
    </source>
</evidence>
<evidence type="ECO:0000256" key="1">
    <source>
        <dbReference type="ARBA" id="ARBA00022737"/>
    </source>
</evidence>
<feature type="repeat" description="TPR" evidence="3">
    <location>
        <begin position="170"/>
        <end position="203"/>
    </location>
</feature>
<dbReference type="InterPro" id="IPR013105">
    <property type="entry name" value="TPR_2"/>
</dbReference>
<keyword evidence="1" id="KW-0677">Repeat</keyword>
<dbReference type="EMBL" id="JACHHP010000002">
    <property type="protein sequence ID" value="MBB5207686.1"/>
    <property type="molecule type" value="Genomic_DNA"/>
</dbReference>
<evidence type="ECO:0000256" key="2">
    <source>
        <dbReference type="ARBA" id="ARBA00022803"/>
    </source>
</evidence>
<dbReference type="PANTHER" id="PTHR12558">
    <property type="entry name" value="CELL DIVISION CYCLE 16,23,27"/>
    <property type="match status" value="1"/>
</dbReference>
<evidence type="ECO:0000256" key="5">
    <source>
        <dbReference type="SAM" id="SignalP"/>
    </source>
</evidence>
<keyword evidence="5" id="KW-0732">Signal</keyword>
<reference evidence="6 7" key="1">
    <citation type="submission" date="2020-08" db="EMBL/GenBank/DDBJ databases">
        <title>Genomic Encyclopedia of Type Strains, Phase IV (KMG-IV): sequencing the most valuable type-strain genomes for metagenomic binning, comparative biology and taxonomic classification.</title>
        <authorList>
            <person name="Goeker M."/>
        </authorList>
    </citation>
    <scope>NUCLEOTIDE SEQUENCE [LARGE SCALE GENOMIC DNA]</scope>
    <source>
        <strain evidence="6 7">DSM 24163</strain>
    </source>
</reference>
<feature type="repeat" description="TPR" evidence="3">
    <location>
        <begin position="97"/>
        <end position="130"/>
    </location>
</feature>
<accession>A0A7W8D4A6</accession>
<feature type="signal peptide" evidence="5">
    <location>
        <begin position="1"/>
        <end position="26"/>
    </location>
</feature>
<name>A0A7W8D4A6_9GAMM</name>
<comment type="caution">
    <text evidence="6">The sequence shown here is derived from an EMBL/GenBank/DDBJ whole genome shotgun (WGS) entry which is preliminary data.</text>
</comment>
<gene>
    <name evidence="6" type="ORF">HNQ52_001215</name>
</gene>
<evidence type="ECO:0000256" key="4">
    <source>
        <dbReference type="SAM" id="Coils"/>
    </source>
</evidence>
<evidence type="ECO:0000313" key="7">
    <source>
        <dbReference type="Proteomes" id="UP000521199"/>
    </source>
</evidence>
<keyword evidence="7" id="KW-1185">Reference proteome</keyword>
<dbReference type="PANTHER" id="PTHR12558:SF13">
    <property type="entry name" value="CELL DIVISION CYCLE PROTEIN 27 HOMOLOG"/>
    <property type="match status" value="1"/>
</dbReference>
<proteinExistence type="predicted"/>
<dbReference type="Pfam" id="PF07719">
    <property type="entry name" value="TPR_2"/>
    <property type="match status" value="1"/>
</dbReference>
<feature type="coiled-coil region" evidence="4">
    <location>
        <begin position="137"/>
        <end position="164"/>
    </location>
</feature>
<sequence>MKIAHSLKAVLVLLVLSLFVVTQASAARGDRKEKESEKKEALYPNATRAEPEIKPVASLNKQLSKLYDLNEAEKFDEVLPLGETILAHKKAGPYEKSIVYQVMGFVYIDKDDYPTAIEYLQKALDANGLPNDTHYQIMNQIAQMQMAEEQYEAAEKTTARLLSETRSERPELLATRGNVLYRLERYDEAAEALKKAIAASPEPQESWNQLLMATYADQGKPEEAAKIAEQIAARTPNDKKAMMNLAAVYAQSDQYDKAGEVLEKVRAQGMMTDERDYRQLYAIYLNSEGKEAQAIDVINDGLAKNVLKPSSDVYIALGQAYYFTDKPNEAIDAYKKAAQYATDGEASLNLARMLSNEDRNAEAKAAAQEALKKGVKKPGDAWMVLGRAEFGLDNRAGLVAAYKEAAKYPETKQAAEEWLRKNGSK</sequence>
<keyword evidence="4" id="KW-0175">Coiled coil</keyword>
<protein>
    <submittedName>
        <fullName evidence="6">Tetratricopeptide (TPR) repeat protein</fullName>
    </submittedName>
</protein>
<dbReference type="InterPro" id="IPR011990">
    <property type="entry name" value="TPR-like_helical_dom_sf"/>
</dbReference>
<dbReference type="InterPro" id="IPR019734">
    <property type="entry name" value="TPR_rpt"/>
</dbReference>
<dbReference type="SUPFAM" id="SSF48452">
    <property type="entry name" value="TPR-like"/>
    <property type="match status" value="2"/>
</dbReference>
<dbReference type="Pfam" id="PF14559">
    <property type="entry name" value="TPR_19"/>
    <property type="match status" value="1"/>
</dbReference>
<feature type="chain" id="PRO_5030933443" evidence="5">
    <location>
        <begin position="27"/>
        <end position="425"/>
    </location>
</feature>
<dbReference type="PROSITE" id="PS50005">
    <property type="entry name" value="TPR"/>
    <property type="match status" value="3"/>
</dbReference>
<keyword evidence="2 3" id="KW-0802">TPR repeat</keyword>
<evidence type="ECO:0000256" key="3">
    <source>
        <dbReference type="PROSITE-ProRule" id="PRU00339"/>
    </source>
</evidence>